<dbReference type="PANTHER" id="PTHR43809:SF1">
    <property type="entry name" value="NITRITE REDUCTASE (NADH) LARGE SUBUNIT"/>
    <property type="match status" value="1"/>
</dbReference>
<accession>W1Y109</accession>
<evidence type="ECO:0000259" key="6">
    <source>
        <dbReference type="Pfam" id="PF01077"/>
    </source>
</evidence>
<gene>
    <name evidence="7" type="ORF">Q604_UNBC10795G0001</name>
</gene>
<dbReference type="InterPro" id="IPR006067">
    <property type="entry name" value="NO2/SO3_Rdtase_4Fe4S_dom"/>
</dbReference>
<name>W1Y109_9ZZZZ</name>
<feature type="domain" description="Nitrite/sulphite reductase 4Fe-4S" evidence="6">
    <location>
        <begin position="2"/>
        <end position="72"/>
    </location>
</feature>
<evidence type="ECO:0000256" key="2">
    <source>
        <dbReference type="ARBA" id="ARBA00022723"/>
    </source>
</evidence>
<keyword evidence="4" id="KW-0408">Iron</keyword>
<dbReference type="InterPro" id="IPR052034">
    <property type="entry name" value="NasD-like"/>
</dbReference>
<dbReference type="Pfam" id="PF01077">
    <property type="entry name" value="NIR_SIR"/>
    <property type="match status" value="1"/>
</dbReference>
<reference evidence="7" key="1">
    <citation type="submission" date="2013-12" db="EMBL/GenBank/DDBJ databases">
        <title>A Varibaculum cambriense genome reconstructed from a premature infant gut community with otherwise low bacterial novelty that shifts toward anaerobic metabolism during the third week of life.</title>
        <authorList>
            <person name="Brown C.T."/>
            <person name="Sharon I."/>
            <person name="Thomas B.C."/>
            <person name="Castelle C.J."/>
            <person name="Morowitz M.J."/>
            <person name="Banfield J.F."/>
        </authorList>
    </citation>
    <scope>NUCLEOTIDE SEQUENCE</scope>
</reference>
<evidence type="ECO:0000313" key="7">
    <source>
        <dbReference type="EMBL" id="ETJ34789.1"/>
    </source>
</evidence>
<feature type="non-terminal residue" evidence="7">
    <location>
        <position position="1"/>
    </location>
</feature>
<evidence type="ECO:0000256" key="4">
    <source>
        <dbReference type="ARBA" id="ARBA00023004"/>
    </source>
</evidence>
<dbReference type="SUPFAM" id="SSF56014">
    <property type="entry name" value="Nitrite and sulphite reductase 4Fe-4S domain-like"/>
    <property type="match status" value="1"/>
</dbReference>
<dbReference type="InterPro" id="IPR045854">
    <property type="entry name" value="NO2/SO3_Rdtase_4Fe4S_sf"/>
</dbReference>
<dbReference type="GO" id="GO:0020037">
    <property type="term" value="F:heme binding"/>
    <property type="evidence" value="ECO:0007669"/>
    <property type="project" value="InterPro"/>
</dbReference>
<evidence type="ECO:0000256" key="5">
    <source>
        <dbReference type="ARBA" id="ARBA00023014"/>
    </source>
</evidence>
<feature type="non-terminal residue" evidence="7">
    <location>
        <position position="73"/>
    </location>
</feature>
<keyword evidence="3" id="KW-0560">Oxidoreductase</keyword>
<protein>
    <submittedName>
        <fullName evidence="7">Nitrite and sulphite reductase 4Fe-4S region</fullName>
    </submittedName>
</protein>
<dbReference type="GO" id="GO:0046872">
    <property type="term" value="F:metal ion binding"/>
    <property type="evidence" value="ECO:0007669"/>
    <property type="project" value="UniProtKB-KW"/>
</dbReference>
<comment type="caution">
    <text evidence="7">The sequence shown here is derived from an EMBL/GenBank/DDBJ whole genome shotgun (WGS) entry which is preliminary data.</text>
</comment>
<keyword evidence="1" id="KW-0349">Heme</keyword>
<evidence type="ECO:0000256" key="1">
    <source>
        <dbReference type="ARBA" id="ARBA00022617"/>
    </source>
</evidence>
<proteinExistence type="predicted"/>
<organism evidence="7">
    <name type="scientific">human gut metagenome</name>
    <dbReference type="NCBI Taxonomy" id="408170"/>
    <lineage>
        <taxon>unclassified sequences</taxon>
        <taxon>metagenomes</taxon>
        <taxon>organismal metagenomes</taxon>
    </lineage>
</organism>
<keyword evidence="5" id="KW-0411">Iron-sulfur</keyword>
<sequence length="73" mass="7935">SRMKDVGIIGTVEGWNVYAGGSGGAHPRIGDLIAEVTTEKEALALVNRIIAYYKENAQIERMGEFIDRIGLEA</sequence>
<dbReference type="Gene3D" id="3.30.413.10">
    <property type="entry name" value="Sulfite Reductase Hemoprotein, domain 1"/>
    <property type="match status" value="1"/>
</dbReference>
<dbReference type="AlphaFoldDB" id="W1Y109"/>
<dbReference type="GO" id="GO:0051536">
    <property type="term" value="F:iron-sulfur cluster binding"/>
    <property type="evidence" value="ECO:0007669"/>
    <property type="project" value="UniProtKB-KW"/>
</dbReference>
<evidence type="ECO:0000256" key="3">
    <source>
        <dbReference type="ARBA" id="ARBA00023002"/>
    </source>
</evidence>
<dbReference type="EMBL" id="AZMM01010795">
    <property type="protein sequence ID" value="ETJ34789.1"/>
    <property type="molecule type" value="Genomic_DNA"/>
</dbReference>
<dbReference type="PANTHER" id="PTHR43809">
    <property type="entry name" value="NITRITE REDUCTASE (NADH) LARGE SUBUNIT"/>
    <property type="match status" value="1"/>
</dbReference>
<dbReference type="GO" id="GO:0016491">
    <property type="term" value="F:oxidoreductase activity"/>
    <property type="evidence" value="ECO:0007669"/>
    <property type="project" value="UniProtKB-KW"/>
</dbReference>
<keyword evidence="2" id="KW-0479">Metal-binding</keyword>